<dbReference type="AlphaFoldDB" id="A0A7W6GZ00"/>
<name>A0A7W6GZ00_9RHOB</name>
<dbReference type="Gene3D" id="3.40.630.30">
    <property type="match status" value="1"/>
</dbReference>
<dbReference type="GO" id="GO:0016747">
    <property type="term" value="F:acyltransferase activity, transferring groups other than amino-acyl groups"/>
    <property type="evidence" value="ECO:0007669"/>
    <property type="project" value="InterPro"/>
</dbReference>
<dbReference type="RefSeq" id="WP_184563360.1">
    <property type="nucleotide sequence ID" value="NZ_JACIEI010000002.1"/>
</dbReference>
<organism evidence="2 3">
    <name type="scientific">Sulfitobacter undariae</name>
    <dbReference type="NCBI Taxonomy" id="1563671"/>
    <lineage>
        <taxon>Bacteria</taxon>
        <taxon>Pseudomonadati</taxon>
        <taxon>Pseudomonadota</taxon>
        <taxon>Alphaproteobacteria</taxon>
        <taxon>Rhodobacterales</taxon>
        <taxon>Roseobacteraceae</taxon>
        <taxon>Sulfitobacter</taxon>
    </lineage>
</organism>
<evidence type="ECO:0000313" key="3">
    <source>
        <dbReference type="Proteomes" id="UP000530268"/>
    </source>
</evidence>
<feature type="domain" description="N-acetyltransferase" evidence="1">
    <location>
        <begin position="1"/>
        <end position="154"/>
    </location>
</feature>
<sequence>MKVRQAVLGDAGEISEFLQQLEKQGLRTLPSDAAYVRSHYIDHADKIQCAVALAEDGTILGLQILKVASEGNVYGVTAGWGIIGTHVRPNAARRGVGKALFVATHAAAVKAELENIDASIGAANAGALSFYESIGFRTYRTPEGKVCKCFEVTA</sequence>
<reference evidence="2 3" key="1">
    <citation type="submission" date="2020-08" db="EMBL/GenBank/DDBJ databases">
        <title>Genomic Encyclopedia of Type Strains, Phase IV (KMG-IV): sequencing the most valuable type-strain genomes for metagenomic binning, comparative biology and taxonomic classification.</title>
        <authorList>
            <person name="Goeker M."/>
        </authorList>
    </citation>
    <scope>NUCLEOTIDE SEQUENCE [LARGE SCALE GENOMIC DNA]</scope>
    <source>
        <strain evidence="2 3">DSM 102234</strain>
    </source>
</reference>
<proteinExistence type="predicted"/>
<evidence type="ECO:0000313" key="2">
    <source>
        <dbReference type="EMBL" id="MBB3993361.1"/>
    </source>
</evidence>
<accession>A0A7W6GZ00</accession>
<dbReference type="InterPro" id="IPR000182">
    <property type="entry name" value="GNAT_dom"/>
</dbReference>
<keyword evidence="2" id="KW-0808">Transferase</keyword>
<protein>
    <submittedName>
        <fullName evidence="2">GNAT superfamily N-acetyltransferase</fullName>
    </submittedName>
</protein>
<dbReference type="EMBL" id="JACIEI010000002">
    <property type="protein sequence ID" value="MBB3993361.1"/>
    <property type="molecule type" value="Genomic_DNA"/>
</dbReference>
<dbReference type="Pfam" id="PF00583">
    <property type="entry name" value="Acetyltransf_1"/>
    <property type="match status" value="1"/>
</dbReference>
<gene>
    <name evidence="2" type="ORF">GGR95_000989</name>
</gene>
<dbReference type="PROSITE" id="PS51186">
    <property type="entry name" value="GNAT"/>
    <property type="match status" value="1"/>
</dbReference>
<evidence type="ECO:0000259" key="1">
    <source>
        <dbReference type="PROSITE" id="PS51186"/>
    </source>
</evidence>
<comment type="caution">
    <text evidence="2">The sequence shown here is derived from an EMBL/GenBank/DDBJ whole genome shotgun (WGS) entry which is preliminary data.</text>
</comment>
<dbReference type="InterPro" id="IPR016181">
    <property type="entry name" value="Acyl_CoA_acyltransferase"/>
</dbReference>
<dbReference type="SUPFAM" id="SSF55729">
    <property type="entry name" value="Acyl-CoA N-acyltransferases (Nat)"/>
    <property type="match status" value="1"/>
</dbReference>
<keyword evidence="3" id="KW-1185">Reference proteome</keyword>
<dbReference type="Proteomes" id="UP000530268">
    <property type="component" value="Unassembled WGS sequence"/>
</dbReference>